<organism evidence="1 2">
    <name type="scientific">Streptococcus pneumoniae</name>
    <dbReference type="NCBI Taxonomy" id="1313"/>
    <lineage>
        <taxon>Bacteria</taxon>
        <taxon>Bacillati</taxon>
        <taxon>Bacillota</taxon>
        <taxon>Bacilli</taxon>
        <taxon>Lactobacillales</taxon>
        <taxon>Streptococcaceae</taxon>
        <taxon>Streptococcus</taxon>
    </lineage>
</organism>
<feature type="non-terminal residue" evidence="1">
    <location>
        <position position="92"/>
    </location>
</feature>
<dbReference type="Proteomes" id="UP000483094">
    <property type="component" value="Unassembled WGS sequence"/>
</dbReference>
<comment type="caution">
    <text evidence="1">The sequence shown here is derived from an EMBL/GenBank/DDBJ whole genome shotgun (WGS) entry which is preliminary data.</text>
</comment>
<evidence type="ECO:0008006" key="3">
    <source>
        <dbReference type="Google" id="ProtNLM"/>
    </source>
</evidence>
<protein>
    <recommendedName>
        <fullName evidence="3">Helicase</fullName>
    </recommendedName>
</protein>
<accession>A0A6G2DFM4</accession>
<sequence length="92" mass="10931">DKGFVLLSTGKYIGEGFDLPQLDTLILAAPFSWKNNLIQYAGRIHRNYKDKSLVRIFDYVDIHVPYLEKMFQKRQVAYRKMDYRVIEGEEKQ</sequence>
<dbReference type="SUPFAM" id="SSF52540">
    <property type="entry name" value="P-loop containing nucleoside triphosphate hydrolases"/>
    <property type="match status" value="1"/>
</dbReference>
<reference evidence="1 2" key="1">
    <citation type="submission" date="2019-11" db="EMBL/GenBank/DDBJ databases">
        <title>Growth characteristics of pneumococcus vary with the chemical composition of the capsule and with environmental conditions.</title>
        <authorList>
            <person name="Tothpal A."/>
            <person name="Desobry K."/>
            <person name="Joshi S."/>
            <person name="Wyllie A.L."/>
            <person name="Weinberger D.M."/>
        </authorList>
    </citation>
    <scope>NUCLEOTIDE SEQUENCE [LARGE SCALE GENOMIC DNA]</scope>
    <source>
        <strain evidence="2">pnumococcus19F</strain>
    </source>
</reference>
<dbReference type="Gene3D" id="3.40.50.300">
    <property type="entry name" value="P-loop containing nucleotide triphosphate hydrolases"/>
    <property type="match status" value="1"/>
</dbReference>
<proteinExistence type="predicted"/>
<feature type="non-terminal residue" evidence="1">
    <location>
        <position position="1"/>
    </location>
</feature>
<name>A0A6G2DFM4_STREE</name>
<evidence type="ECO:0000313" key="1">
    <source>
        <dbReference type="EMBL" id="MTV75380.1"/>
    </source>
</evidence>
<dbReference type="InterPro" id="IPR027417">
    <property type="entry name" value="P-loop_NTPase"/>
</dbReference>
<dbReference type="EMBL" id="WNHQ01002089">
    <property type="protein sequence ID" value="MTV75380.1"/>
    <property type="molecule type" value="Genomic_DNA"/>
</dbReference>
<dbReference type="AlphaFoldDB" id="A0A6G2DFM4"/>
<dbReference type="CDD" id="cd18785">
    <property type="entry name" value="SF2_C"/>
    <property type="match status" value="1"/>
</dbReference>
<evidence type="ECO:0000313" key="2">
    <source>
        <dbReference type="Proteomes" id="UP000483094"/>
    </source>
</evidence>
<gene>
    <name evidence="1" type="ORF">GM540_15705</name>
</gene>